<dbReference type="SUPFAM" id="SSF48726">
    <property type="entry name" value="Immunoglobulin"/>
    <property type="match status" value="2"/>
</dbReference>
<organism evidence="7 8">
    <name type="scientific">Mytilus galloprovincialis</name>
    <name type="common">Mediterranean mussel</name>
    <dbReference type="NCBI Taxonomy" id="29158"/>
    <lineage>
        <taxon>Eukaryota</taxon>
        <taxon>Metazoa</taxon>
        <taxon>Spiralia</taxon>
        <taxon>Lophotrochozoa</taxon>
        <taxon>Mollusca</taxon>
        <taxon>Bivalvia</taxon>
        <taxon>Autobranchia</taxon>
        <taxon>Pteriomorphia</taxon>
        <taxon>Mytilida</taxon>
        <taxon>Mytiloidea</taxon>
        <taxon>Mytilidae</taxon>
        <taxon>Mytilinae</taxon>
        <taxon>Mytilus</taxon>
    </lineage>
</organism>
<keyword evidence="3" id="KW-0393">Immunoglobulin domain</keyword>
<protein>
    <recommendedName>
        <fullName evidence="9">Fibronectin type-III domain-containing protein</fullName>
    </recommendedName>
</protein>
<evidence type="ECO:0000256" key="1">
    <source>
        <dbReference type="ARBA" id="ARBA00022737"/>
    </source>
</evidence>
<name>A0A8B6BRK2_MYTGA</name>
<evidence type="ECO:0000256" key="2">
    <source>
        <dbReference type="ARBA" id="ARBA00023157"/>
    </source>
</evidence>
<dbReference type="OrthoDB" id="6162951at2759"/>
<keyword evidence="4" id="KW-0812">Transmembrane</keyword>
<feature type="transmembrane region" description="Helical" evidence="4">
    <location>
        <begin position="305"/>
        <end position="331"/>
    </location>
</feature>
<evidence type="ECO:0000313" key="8">
    <source>
        <dbReference type="Proteomes" id="UP000596742"/>
    </source>
</evidence>
<feature type="domain" description="Fibronectin type-III" evidence="6">
    <location>
        <begin position="200"/>
        <end position="298"/>
    </location>
</feature>
<dbReference type="InterPro" id="IPR051170">
    <property type="entry name" value="Neural/epithelial_adhesion"/>
</dbReference>
<dbReference type="PROSITE" id="PS50853">
    <property type="entry name" value="FN3"/>
    <property type="match status" value="1"/>
</dbReference>
<keyword evidence="2" id="KW-1015">Disulfide bond</keyword>
<dbReference type="InterPro" id="IPR007110">
    <property type="entry name" value="Ig-like_dom"/>
</dbReference>
<evidence type="ECO:0008006" key="9">
    <source>
        <dbReference type="Google" id="ProtNLM"/>
    </source>
</evidence>
<comment type="caution">
    <text evidence="7">The sequence shown here is derived from an EMBL/GenBank/DDBJ whole genome shotgun (WGS) entry which is preliminary data.</text>
</comment>
<keyword evidence="1" id="KW-0677">Repeat</keyword>
<proteinExistence type="predicted"/>
<reference evidence="7" key="1">
    <citation type="submission" date="2018-11" db="EMBL/GenBank/DDBJ databases">
        <authorList>
            <person name="Alioto T."/>
            <person name="Alioto T."/>
        </authorList>
    </citation>
    <scope>NUCLEOTIDE SEQUENCE</scope>
</reference>
<dbReference type="EMBL" id="UYJE01000595">
    <property type="protein sequence ID" value="VDH94467.1"/>
    <property type="molecule type" value="Genomic_DNA"/>
</dbReference>
<evidence type="ECO:0000256" key="3">
    <source>
        <dbReference type="ARBA" id="ARBA00023319"/>
    </source>
</evidence>
<keyword evidence="8" id="KW-1185">Reference proteome</keyword>
<dbReference type="SMART" id="SM00060">
    <property type="entry name" value="FN3"/>
    <property type="match status" value="1"/>
</dbReference>
<dbReference type="InterPro" id="IPR003961">
    <property type="entry name" value="FN3_dom"/>
</dbReference>
<dbReference type="CDD" id="cd00096">
    <property type="entry name" value="Ig"/>
    <property type="match status" value="1"/>
</dbReference>
<dbReference type="InterPro" id="IPR036116">
    <property type="entry name" value="FN3_sf"/>
</dbReference>
<dbReference type="Proteomes" id="UP000596742">
    <property type="component" value="Unassembled WGS sequence"/>
</dbReference>
<dbReference type="Gene3D" id="2.60.40.10">
    <property type="entry name" value="Immunoglobulins"/>
    <property type="match status" value="3"/>
</dbReference>
<accession>A0A8B6BRK2</accession>
<evidence type="ECO:0000256" key="4">
    <source>
        <dbReference type="SAM" id="Phobius"/>
    </source>
</evidence>
<evidence type="ECO:0000259" key="5">
    <source>
        <dbReference type="PROSITE" id="PS50835"/>
    </source>
</evidence>
<dbReference type="PANTHER" id="PTHR12231">
    <property type="entry name" value="CTX-RELATED TYPE I TRANSMEMBRANE PROTEIN"/>
    <property type="match status" value="1"/>
</dbReference>
<keyword evidence="4" id="KW-1133">Transmembrane helix</keyword>
<keyword evidence="4" id="KW-0472">Membrane</keyword>
<dbReference type="SUPFAM" id="SSF49265">
    <property type="entry name" value="Fibronectin type III"/>
    <property type="match status" value="1"/>
</dbReference>
<feature type="domain" description="Ig-like" evidence="5">
    <location>
        <begin position="22"/>
        <end position="96"/>
    </location>
</feature>
<gene>
    <name evidence="7" type="ORF">MGAL_10B027007</name>
</gene>
<dbReference type="InterPro" id="IPR036179">
    <property type="entry name" value="Ig-like_dom_sf"/>
</dbReference>
<dbReference type="CDD" id="cd00063">
    <property type="entry name" value="FN3"/>
    <property type="match status" value="1"/>
</dbReference>
<dbReference type="AlphaFoldDB" id="A0A8B6BRK2"/>
<sequence length="346" mass="38849">MVSTDVSVIVTYGAEIKDLTIDGENFTISENVETRIACEIAGVPKPIGRLFYNDEEKQISGNPIIYPLFSSCNDTGNYTCAAENSIGKSNQTKELFVLCSPRPVVCLQSKIAVGNDSTLEINVIFFSYPQPNISWTFSKNGSNEILRSNDTIGIYQHISSIYITDMKTSQYGVYVLQVTNGIPDDLNHTFEVLPQRQPDIPTNFSASCDAPGYANLQWVPSFHGGDTQLFKLYYAVQDREIVFIKHRIDIKEDEIELFNFERVDGLLPETSYVFKLIAYNTFGDSNYIQAYCNTTTSALEKEPNIGLYIGASIGTFSAVLSIGLIFVVIFLRRKKFQGKRSERNER</sequence>
<evidence type="ECO:0000259" key="6">
    <source>
        <dbReference type="PROSITE" id="PS50853"/>
    </source>
</evidence>
<evidence type="ECO:0000313" key="7">
    <source>
        <dbReference type="EMBL" id="VDH94467.1"/>
    </source>
</evidence>
<dbReference type="InterPro" id="IPR013783">
    <property type="entry name" value="Ig-like_fold"/>
</dbReference>
<dbReference type="PROSITE" id="PS50835">
    <property type="entry name" value="IG_LIKE"/>
    <property type="match status" value="1"/>
</dbReference>